<dbReference type="AlphaFoldDB" id="A0A4Y8RHX3"/>
<name>A0A4Y8RHX3_9HYPH</name>
<dbReference type="OrthoDB" id="7865835at2"/>
<protein>
    <submittedName>
        <fullName evidence="1">Acyl dehydratase</fullName>
    </submittedName>
</protein>
<proteinExistence type="predicted"/>
<gene>
    <name evidence="1" type="ORF">E3C22_15315</name>
</gene>
<sequence length="134" mass="13641">MTDPLPHAGQSITFRKTMTVAEQGFFTGISGNLGGLYVDRTRARSEGLADMAVFELAAGALFSTGLARLAGSSFRIASISFAFSRALPLGSSLAATVTVADASPEALGFDLTGTVDAETVVTGSARLVPVDPAG</sequence>
<keyword evidence="2" id="KW-1185">Reference proteome</keyword>
<comment type="caution">
    <text evidence="1">The sequence shown here is derived from an EMBL/GenBank/DDBJ whole genome shotgun (WGS) entry which is preliminary data.</text>
</comment>
<accession>A0A4Y8RHX3</accession>
<dbReference type="Gene3D" id="3.10.129.10">
    <property type="entry name" value="Hotdog Thioesterase"/>
    <property type="match status" value="1"/>
</dbReference>
<dbReference type="SUPFAM" id="SSF54637">
    <property type="entry name" value="Thioesterase/thiol ester dehydrase-isomerase"/>
    <property type="match status" value="1"/>
</dbReference>
<reference evidence="1 2" key="1">
    <citation type="submission" date="2019-03" db="EMBL/GenBank/DDBJ databases">
        <title>Jiella endophytica sp. nov., a novel endophytic bacterium isolated from root of Ficus microcarpa Linn. f.</title>
        <authorList>
            <person name="Tuo L."/>
        </authorList>
    </citation>
    <scope>NUCLEOTIDE SEQUENCE [LARGE SCALE GENOMIC DNA]</scope>
    <source>
        <strain evidence="1 2">CBS5Q-3</strain>
    </source>
</reference>
<evidence type="ECO:0000313" key="2">
    <source>
        <dbReference type="Proteomes" id="UP000298179"/>
    </source>
</evidence>
<dbReference type="RefSeq" id="WP_134762899.1">
    <property type="nucleotide sequence ID" value="NZ_SOZD01000004.1"/>
</dbReference>
<dbReference type="Proteomes" id="UP000298179">
    <property type="component" value="Unassembled WGS sequence"/>
</dbReference>
<dbReference type="InterPro" id="IPR029069">
    <property type="entry name" value="HotDog_dom_sf"/>
</dbReference>
<organism evidence="1 2">
    <name type="scientific">Jiella endophytica</name>
    <dbReference type="NCBI Taxonomy" id="2558362"/>
    <lineage>
        <taxon>Bacteria</taxon>
        <taxon>Pseudomonadati</taxon>
        <taxon>Pseudomonadota</taxon>
        <taxon>Alphaproteobacteria</taxon>
        <taxon>Hyphomicrobiales</taxon>
        <taxon>Aurantimonadaceae</taxon>
        <taxon>Jiella</taxon>
    </lineage>
</organism>
<dbReference type="EMBL" id="SOZD01000004">
    <property type="protein sequence ID" value="TFF22016.1"/>
    <property type="molecule type" value="Genomic_DNA"/>
</dbReference>
<evidence type="ECO:0000313" key="1">
    <source>
        <dbReference type="EMBL" id="TFF22016.1"/>
    </source>
</evidence>